<dbReference type="InterPro" id="IPR003903">
    <property type="entry name" value="UIM_dom"/>
</dbReference>
<dbReference type="AlphaFoldDB" id="A0A369J7W9"/>
<dbReference type="Gene3D" id="3.30.870.10">
    <property type="entry name" value="Endonuclease Chain A"/>
    <property type="match status" value="2"/>
</dbReference>
<feature type="compositionally biased region" description="Basic and acidic residues" evidence="11">
    <location>
        <begin position="99"/>
        <end position="121"/>
    </location>
</feature>
<dbReference type="Pfam" id="PF06087">
    <property type="entry name" value="Tyr-DNA_phospho"/>
    <property type="match status" value="1"/>
</dbReference>
<keyword evidence="3" id="KW-0540">Nuclease</keyword>
<dbReference type="OrthoDB" id="47785at2759"/>
<feature type="compositionally biased region" description="Basic and acidic residues" evidence="11">
    <location>
        <begin position="44"/>
        <end position="60"/>
    </location>
</feature>
<keyword evidence="8" id="KW-0539">Nucleus</keyword>
<evidence type="ECO:0000256" key="9">
    <source>
        <dbReference type="PIRSR" id="PIRSR610347-1"/>
    </source>
</evidence>
<dbReference type="Proteomes" id="UP000076154">
    <property type="component" value="Unassembled WGS sequence"/>
</dbReference>
<evidence type="ECO:0000256" key="3">
    <source>
        <dbReference type="ARBA" id="ARBA00022722"/>
    </source>
</evidence>
<feature type="region of interest" description="Disordered" evidence="11">
    <location>
        <begin position="626"/>
        <end position="648"/>
    </location>
</feature>
<reference evidence="13" key="1">
    <citation type="submission" date="2018-04" db="EMBL/GenBank/DDBJ databases">
        <title>Whole genome sequencing of Hypsizygus marmoreus.</title>
        <authorList>
            <person name="Choi I.-G."/>
            <person name="Min B."/>
            <person name="Kim J.-G."/>
            <person name="Kim S."/>
            <person name="Oh Y.-L."/>
            <person name="Kong W.-S."/>
            <person name="Park H."/>
            <person name="Jeong J."/>
            <person name="Song E.-S."/>
        </authorList>
    </citation>
    <scope>NUCLEOTIDE SEQUENCE [LARGE SCALE GENOMIC DNA]</scope>
    <source>
        <strain evidence="13">51987-8</strain>
    </source>
</reference>
<evidence type="ECO:0000259" key="12">
    <source>
        <dbReference type="PROSITE" id="PS50835"/>
    </source>
</evidence>
<dbReference type="GO" id="GO:0005634">
    <property type="term" value="C:nucleus"/>
    <property type="evidence" value="ECO:0007669"/>
    <property type="project" value="UniProtKB-SubCell"/>
</dbReference>
<keyword evidence="6" id="KW-0269">Exonuclease</keyword>
<dbReference type="PROSITE" id="PS50835">
    <property type="entry name" value="IG_LIKE"/>
    <property type="match status" value="1"/>
</dbReference>
<dbReference type="FunCoup" id="A0A369J7W9">
    <property type="interactions" value="508"/>
</dbReference>
<evidence type="ECO:0000256" key="10">
    <source>
        <dbReference type="PIRSR" id="PIRSR610347-2"/>
    </source>
</evidence>
<evidence type="ECO:0000313" key="13">
    <source>
        <dbReference type="EMBL" id="RDB17512.1"/>
    </source>
</evidence>
<dbReference type="EMBL" id="LUEZ02000110">
    <property type="protein sequence ID" value="RDB17512.1"/>
    <property type="molecule type" value="Genomic_DNA"/>
</dbReference>
<evidence type="ECO:0000256" key="5">
    <source>
        <dbReference type="ARBA" id="ARBA00022801"/>
    </source>
</evidence>
<dbReference type="GO" id="GO:0006281">
    <property type="term" value="P:DNA repair"/>
    <property type="evidence" value="ECO:0007669"/>
    <property type="project" value="UniProtKB-KW"/>
</dbReference>
<comment type="caution">
    <text evidence="13">The sequence shown here is derived from an EMBL/GenBank/DDBJ whole genome shotgun (WGS) entry which is preliminary data.</text>
</comment>
<evidence type="ECO:0000313" key="14">
    <source>
        <dbReference type="Proteomes" id="UP000076154"/>
    </source>
</evidence>
<evidence type="ECO:0000256" key="2">
    <source>
        <dbReference type="ARBA" id="ARBA00010205"/>
    </source>
</evidence>
<accession>A0A369J7W9</accession>
<evidence type="ECO:0000256" key="6">
    <source>
        <dbReference type="ARBA" id="ARBA00022839"/>
    </source>
</evidence>
<dbReference type="InterPro" id="IPR007110">
    <property type="entry name" value="Ig-like_dom"/>
</dbReference>
<organism evidence="13 14">
    <name type="scientific">Hypsizygus marmoreus</name>
    <name type="common">White beech mushroom</name>
    <name type="synonym">Agaricus marmoreus</name>
    <dbReference type="NCBI Taxonomy" id="39966"/>
    <lineage>
        <taxon>Eukaryota</taxon>
        <taxon>Fungi</taxon>
        <taxon>Dikarya</taxon>
        <taxon>Basidiomycota</taxon>
        <taxon>Agaricomycotina</taxon>
        <taxon>Agaricomycetes</taxon>
        <taxon>Agaricomycetidae</taxon>
        <taxon>Agaricales</taxon>
        <taxon>Tricholomatineae</taxon>
        <taxon>Lyophyllaceae</taxon>
        <taxon>Hypsizygus</taxon>
    </lineage>
</organism>
<dbReference type="InterPro" id="IPR010347">
    <property type="entry name" value="Tdp1"/>
</dbReference>
<dbReference type="CDD" id="cd09123">
    <property type="entry name" value="PLDc_Tdp1_2"/>
    <property type="match status" value="1"/>
</dbReference>
<feature type="domain" description="Ig-like" evidence="12">
    <location>
        <begin position="403"/>
        <end position="499"/>
    </location>
</feature>
<feature type="compositionally biased region" description="Acidic residues" evidence="11">
    <location>
        <begin position="122"/>
        <end position="132"/>
    </location>
</feature>
<evidence type="ECO:0000256" key="4">
    <source>
        <dbReference type="ARBA" id="ARBA00022763"/>
    </source>
</evidence>
<keyword evidence="7" id="KW-0234">DNA repair</keyword>
<evidence type="ECO:0000256" key="1">
    <source>
        <dbReference type="ARBA" id="ARBA00004123"/>
    </source>
</evidence>
<dbReference type="STRING" id="39966.A0A369J7W9"/>
<dbReference type="GO" id="GO:0003690">
    <property type="term" value="F:double-stranded DNA binding"/>
    <property type="evidence" value="ECO:0007669"/>
    <property type="project" value="TreeGrafter"/>
</dbReference>
<dbReference type="GO" id="GO:0004527">
    <property type="term" value="F:exonuclease activity"/>
    <property type="evidence" value="ECO:0007669"/>
    <property type="project" value="UniProtKB-KW"/>
</dbReference>
<dbReference type="SUPFAM" id="SSF56024">
    <property type="entry name" value="Phospholipase D/nuclease"/>
    <property type="match status" value="2"/>
</dbReference>
<name>A0A369J7W9_HYPMA</name>
<evidence type="ECO:0000256" key="11">
    <source>
        <dbReference type="SAM" id="MobiDB-lite"/>
    </source>
</evidence>
<comment type="similarity">
    <text evidence="2">Belongs to the tyrosyl-DNA phosphodiesterase family.</text>
</comment>
<protein>
    <submittedName>
        <fullName evidence="13">Tyrosyl-DNA phosphodiesterase 1</fullName>
    </submittedName>
</protein>
<sequence>MDYNDEIDDDIARAIALSLQYATRKREVIELDSDSEDDEDEDARFETELQRALDASKAEASRQPSQTAPARTVKPITEEPQTQPQTSTAGASSFLSERAQLEKERRERQKRLRPEVARDESNADYDEDEEPGVSEPPAKRQQISSSSGVRANNGRNHPVPSSSYSARPHVPPQNVATIDQVFWNGELRQTANMHAEPRKDGRPTFRLTEVLGKKSDLEFAIMSSYSLDFSWIYEFFDRSVPVIMVAQPDPTGQASLKNVLPNWIKTTPFLRGGRGCMHMKFMLLFYKTGRLRVVISTANLIAYDYRDMENTVWLQDLPLRSKPIPHDPKASEDFPSILQAMLYAINVGPALKTMFNDNHPNLPLKRIEELRMLWDWSNVKVHLMPSIAGRHEGWPSVVKTGHPRLMKIVRNMGMRAARGDRAKGLVLECQGSSLGIYTTQWLNEFHWSARGESAEDWLDDPRKKRERLPYPPVKIIYPTKLTVQQTKLGEQGGGTIFCRRKQWASKNFPRDHFYDSKSKAGPVLMHSKMIIATYREAAVSAFGKRKQTKGSDTEDDSDEDIQVIEPAYGWAYVGSHNFTPSAWGTLSGTGFNPILNISNYEVGIVFPLKDKEEADRIACFERPPRKYAGKDEPWIQEESIYHQNEEAP</sequence>
<feature type="compositionally biased region" description="Acidic residues" evidence="11">
    <location>
        <begin position="30"/>
        <end position="43"/>
    </location>
</feature>
<dbReference type="GO" id="GO:0017005">
    <property type="term" value="F:3'-tyrosyl-DNA phosphodiesterase activity"/>
    <property type="evidence" value="ECO:0007669"/>
    <property type="project" value="TreeGrafter"/>
</dbReference>
<dbReference type="InParanoid" id="A0A369J7W9"/>
<feature type="active site" description="Proton donor/acceptor" evidence="9">
    <location>
        <position position="526"/>
    </location>
</feature>
<dbReference type="CDD" id="cd09122">
    <property type="entry name" value="PLDc_Tdp1_1"/>
    <property type="match status" value="1"/>
</dbReference>
<dbReference type="PANTHER" id="PTHR12415:SF0">
    <property type="entry name" value="TYROSYL-DNA PHOSPHODIESTERASE 1"/>
    <property type="match status" value="1"/>
</dbReference>
<feature type="active site" description="Nucleophile" evidence="9">
    <location>
        <position position="278"/>
    </location>
</feature>
<feature type="compositionally biased region" description="Polar residues" evidence="11">
    <location>
        <begin position="141"/>
        <end position="165"/>
    </location>
</feature>
<dbReference type="GO" id="GO:0003697">
    <property type="term" value="F:single-stranded DNA binding"/>
    <property type="evidence" value="ECO:0007669"/>
    <property type="project" value="TreeGrafter"/>
</dbReference>
<feature type="binding site" evidence="10">
    <location>
        <position position="528"/>
    </location>
    <ligand>
        <name>substrate</name>
    </ligand>
</feature>
<keyword evidence="4" id="KW-0227">DNA damage</keyword>
<evidence type="ECO:0000256" key="8">
    <source>
        <dbReference type="ARBA" id="ARBA00023242"/>
    </source>
</evidence>
<dbReference type="PANTHER" id="PTHR12415">
    <property type="entry name" value="TYROSYL-DNA PHOSPHODIESTERASE 1"/>
    <property type="match status" value="1"/>
</dbReference>
<proteinExistence type="inferred from homology"/>
<keyword evidence="14" id="KW-1185">Reference proteome</keyword>
<feature type="region of interest" description="Disordered" evidence="11">
    <location>
        <begin position="26"/>
        <end position="171"/>
    </location>
</feature>
<evidence type="ECO:0000256" key="7">
    <source>
        <dbReference type="ARBA" id="ARBA00023204"/>
    </source>
</evidence>
<gene>
    <name evidence="13" type="primary">TDP1</name>
    <name evidence="13" type="ORF">Hypma_001209</name>
</gene>
<dbReference type="SMART" id="SM00726">
    <property type="entry name" value="UIM"/>
    <property type="match status" value="2"/>
</dbReference>
<comment type="subcellular location">
    <subcellularLocation>
        <location evidence="1">Nucleus</location>
    </subcellularLocation>
</comment>
<feature type="binding site" evidence="10">
    <location>
        <position position="280"/>
    </location>
    <ligand>
        <name>substrate</name>
    </ligand>
</feature>
<keyword evidence="5" id="KW-0378">Hydrolase</keyword>